<evidence type="ECO:0000313" key="2">
    <source>
        <dbReference type="Proteomes" id="UP000789833"/>
    </source>
</evidence>
<protein>
    <submittedName>
        <fullName evidence="1">Uncharacterized protein</fullName>
    </submittedName>
</protein>
<reference evidence="1 2" key="1">
    <citation type="submission" date="2021-10" db="EMBL/GenBank/DDBJ databases">
        <authorList>
            <person name="Criscuolo A."/>
        </authorList>
    </citation>
    <scope>NUCLEOTIDE SEQUENCE [LARGE SCALE GENOMIC DNA]</scope>
    <source>
        <strain evidence="2">CIP 111883</strain>
    </source>
</reference>
<accession>A0ABN8AHF6</accession>
<comment type="caution">
    <text evidence="1">The sequence shown here is derived from an EMBL/GenBank/DDBJ whole genome shotgun (WGS) entry which is preliminary data.</text>
</comment>
<organism evidence="1 2">
    <name type="scientific">Sutcliffiella rhizosphaerae</name>
    <dbReference type="NCBI Taxonomy" id="2880967"/>
    <lineage>
        <taxon>Bacteria</taxon>
        <taxon>Bacillati</taxon>
        <taxon>Bacillota</taxon>
        <taxon>Bacilli</taxon>
        <taxon>Bacillales</taxon>
        <taxon>Bacillaceae</taxon>
        <taxon>Sutcliffiella</taxon>
    </lineage>
</organism>
<sequence length="38" mass="4483">MRTLAAINLEYELIINGVAREPFKCRKLADLMDEMERE</sequence>
<evidence type="ECO:0000313" key="1">
    <source>
        <dbReference type="EMBL" id="CAG9623157.1"/>
    </source>
</evidence>
<name>A0ABN8AHF6_9BACI</name>
<gene>
    <name evidence="1" type="ORF">BACCIP111883_03953</name>
</gene>
<keyword evidence="2" id="KW-1185">Reference proteome</keyword>
<proteinExistence type="predicted"/>
<dbReference type="Proteomes" id="UP000789833">
    <property type="component" value="Unassembled WGS sequence"/>
</dbReference>
<dbReference type="EMBL" id="CAKJTJ010000036">
    <property type="protein sequence ID" value="CAG9623157.1"/>
    <property type="molecule type" value="Genomic_DNA"/>
</dbReference>